<feature type="non-terminal residue" evidence="1">
    <location>
        <position position="1"/>
    </location>
</feature>
<dbReference type="EMBL" id="PVTE01000032">
    <property type="protein sequence ID" value="PRY27780.1"/>
    <property type="molecule type" value="Genomic_DNA"/>
</dbReference>
<keyword evidence="2" id="KW-1185">Reference proteome</keyword>
<comment type="caution">
    <text evidence="1">The sequence shown here is derived from an EMBL/GenBank/DDBJ whole genome shotgun (WGS) entry which is preliminary data.</text>
</comment>
<dbReference type="Proteomes" id="UP000238375">
    <property type="component" value="Unassembled WGS sequence"/>
</dbReference>
<gene>
    <name evidence="1" type="ORF">CLV58_13250</name>
</gene>
<name>A0A2T0S2Z5_9BACT</name>
<dbReference type="AlphaFoldDB" id="A0A2T0S2Z5"/>
<sequence length="55" mass="6101">TGSLNWDGRSSDGTELPSGLYYYQATVRYAVLDRGAPAQVFKGYVQILREGVSMR</sequence>
<dbReference type="Gene3D" id="2.60.40.4070">
    <property type="match status" value="1"/>
</dbReference>
<evidence type="ECO:0000313" key="2">
    <source>
        <dbReference type="Proteomes" id="UP000238375"/>
    </source>
</evidence>
<accession>A0A2T0S2Z5</accession>
<evidence type="ECO:0000313" key="1">
    <source>
        <dbReference type="EMBL" id="PRY27780.1"/>
    </source>
</evidence>
<evidence type="ECO:0008006" key="3">
    <source>
        <dbReference type="Google" id="ProtNLM"/>
    </source>
</evidence>
<organism evidence="1 2">
    <name type="scientific">Spirosoma oryzae</name>
    <dbReference type="NCBI Taxonomy" id="1469603"/>
    <lineage>
        <taxon>Bacteria</taxon>
        <taxon>Pseudomonadati</taxon>
        <taxon>Bacteroidota</taxon>
        <taxon>Cytophagia</taxon>
        <taxon>Cytophagales</taxon>
        <taxon>Cytophagaceae</taxon>
        <taxon>Spirosoma</taxon>
    </lineage>
</organism>
<protein>
    <recommendedName>
        <fullName evidence="3">Gliding motility-associated-like protein</fullName>
    </recommendedName>
</protein>
<reference evidence="1 2" key="1">
    <citation type="submission" date="2018-03" db="EMBL/GenBank/DDBJ databases">
        <title>Genomic Encyclopedia of Archaeal and Bacterial Type Strains, Phase II (KMG-II): from individual species to whole genera.</title>
        <authorList>
            <person name="Goeker M."/>
        </authorList>
    </citation>
    <scope>NUCLEOTIDE SEQUENCE [LARGE SCALE GENOMIC DNA]</scope>
    <source>
        <strain evidence="1 2">DSM 28354</strain>
    </source>
</reference>
<proteinExistence type="predicted"/>